<evidence type="ECO:0000313" key="3">
    <source>
        <dbReference type="Proteomes" id="UP000317422"/>
    </source>
</evidence>
<feature type="compositionally biased region" description="Basic and acidic residues" evidence="1">
    <location>
        <begin position="248"/>
        <end position="262"/>
    </location>
</feature>
<evidence type="ECO:0008006" key="4">
    <source>
        <dbReference type="Google" id="ProtNLM"/>
    </source>
</evidence>
<name>A0A543N747_9ACTN</name>
<dbReference type="EMBL" id="VFQC01000003">
    <property type="protein sequence ID" value="TQN27659.1"/>
    <property type="molecule type" value="Genomic_DNA"/>
</dbReference>
<dbReference type="InterPro" id="IPR036890">
    <property type="entry name" value="HATPase_C_sf"/>
</dbReference>
<proteinExistence type="predicted"/>
<gene>
    <name evidence="2" type="ORF">FHX37_4383</name>
</gene>
<dbReference type="Gene3D" id="3.30.565.10">
    <property type="entry name" value="Histidine kinase-like ATPase, C-terminal domain"/>
    <property type="match status" value="1"/>
</dbReference>
<evidence type="ECO:0000313" key="2">
    <source>
        <dbReference type="EMBL" id="TQN27659.1"/>
    </source>
</evidence>
<accession>A0A543N747</accession>
<feature type="region of interest" description="Disordered" evidence="1">
    <location>
        <begin position="240"/>
        <end position="262"/>
    </location>
</feature>
<organism evidence="2 3">
    <name type="scientific">Haloactinospora alba</name>
    <dbReference type="NCBI Taxonomy" id="405555"/>
    <lineage>
        <taxon>Bacteria</taxon>
        <taxon>Bacillati</taxon>
        <taxon>Actinomycetota</taxon>
        <taxon>Actinomycetes</taxon>
        <taxon>Streptosporangiales</taxon>
        <taxon>Nocardiopsidaceae</taxon>
        <taxon>Haloactinospora</taxon>
    </lineage>
</organism>
<dbReference type="Proteomes" id="UP000317422">
    <property type="component" value="Unassembled WGS sequence"/>
</dbReference>
<keyword evidence="3" id="KW-1185">Reference proteome</keyword>
<dbReference type="OrthoDB" id="3201966at2"/>
<dbReference type="NCBIfam" id="NF047352">
    <property type="entry name" value="P_loop_sacsin"/>
    <property type="match status" value="1"/>
</dbReference>
<sequence>MTRTQDDPFGTAELRRRVLDGWADSPARFREDANAHEDYTRDGYHDRVIVELAQNAADAARRAGTTGKLHLDLDNTLLTAANTGAPLDADGVESLATLRASAKRDQAAATGRFGVGFSAAAAVSDDITATSRDGAVCWSLHRARTAVESELLETGRARSGLAEEIHRRGGDLPMLRLPFPAPHEPPPEGYDTAVLLRLRDSDARERVVELLDETSETLLLALPYLTEVWVTVDGAHRRITRSSAPDSPDVHTRAADDSATRDTRWRTVTRTGRLSPDTLADRPAEERARPDWAVTWAVPLREDGGPGELPAAARVVHAPTPSDAVLSLPALLIGTFPLTPDRRHIAAGPATDALLTEAAGAYCDLLGLLDARTALDLVPATPAAAGEFDGMLRSALTKPLQETPFLVTETGEPVRPRDAAVIDGGAEVTRAVSDLAPSALPGSWNPNHPALAQLRVRRVGLAELADQLADADREPEWWRRLYAALRTSGTHGTDLGDLGALPVPLADGRTVRSPRGLLAPTGPAFDTGDLDPQGLSPLGVRIVHPDAMDPLLLRLGAVEADEDAVLTDPLTREAVRNSLDADDPEEVTGPVLALAALAGTTAAEEPWLAELALRDSDGGYSPAGELLLPDSPLHDILTDDAPFGTLAADLVDSHGQRTLEKVGVVSTFTLVRATEVPLGPSLPDSLDGAWLADLDLWAREVEDSLGETGTPPVVTELVGVADLEFVRDDRWPQALELIAGSDELRAAVVEPARVVTGEGATADTRSYTAWWLRHVPVVDGREPAALRTAHAEPALAALYDRAPEGLDTRLALALGVRHTTEDLLAEPDGPDDLLRRLADPQRHVPRRHLPRLWAALARVEPDRVSPPEVVRAVRDGAVVTADAEEAVVVDAPDLLPLLAQRPVVLAPAGVAAALADVLDLALASEEVPGRVTTLGEVRNVPEEVRSFLDTSATTYVHHERLLVDGVAVSWRCGADALHASGVDGLARALCWAAGQWQRRHLVAAALHHPDTLPELLAETEVGSSEDV</sequence>
<comment type="caution">
    <text evidence="2">The sequence shown here is derived from an EMBL/GenBank/DDBJ whole genome shotgun (WGS) entry which is preliminary data.</text>
</comment>
<dbReference type="RefSeq" id="WP_141926084.1">
    <property type="nucleotide sequence ID" value="NZ_VFQC01000003.1"/>
</dbReference>
<dbReference type="SUPFAM" id="SSF55874">
    <property type="entry name" value="ATPase domain of HSP90 chaperone/DNA topoisomerase II/histidine kinase"/>
    <property type="match status" value="1"/>
</dbReference>
<dbReference type="AlphaFoldDB" id="A0A543N747"/>
<evidence type="ECO:0000256" key="1">
    <source>
        <dbReference type="SAM" id="MobiDB-lite"/>
    </source>
</evidence>
<protein>
    <recommendedName>
        <fullName evidence="4">Histidine kinase/DNA gyrase B/HSP90-like ATPase</fullName>
    </recommendedName>
</protein>
<reference evidence="2 3" key="1">
    <citation type="submission" date="2019-06" db="EMBL/GenBank/DDBJ databases">
        <title>Sequencing the genomes of 1000 actinobacteria strains.</title>
        <authorList>
            <person name="Klenk H.-P."/>
        </authorList>
    </citation>
    <scope>NUCLEOTIDE SEQUENCE [LARGE SCALE GENOMIC DNA]</scope>
    <source>
        <strain evidence="2 3">DSM 45015</strain>
    </source>
</reference>